<sequence>MQARPHAPFTPHVIIFPLPIQGPVNSMLKLAELLTFSTNDIHVTFLTTNHVYDRLVLGAQAVTRFNQCPRFTFHTFSDGLPEDHPRGGEKFLEMLNAVKDVGQIVLRKMVVSVSKSNSTFADAVQTLKSSQTTSIIADGLYDFAVDVGNEAGIPVLYFDTISPCCLWVYMCFPRLIEAGEVPIKENEELDAPVDVVPGMEGYLRRRDLPDMCRGRNKTDEKCIQDVLSQIKHFQKAQGLILNTFDDLEPNLLTRMRSHCKNKVYTIGPLHSHLKTKMQQNSLIKNNDLQFSTCSNSFWKEDKNCMSWLDKQPPKSVIFCSFGSQVVITKEQLIEFWHGLVNSGCFFLWVKRPGSVIGMVDDFEKWGNEIDTGLINRVREKGLIVNWAPQERVLSHSTVGGFLTHSGWNSTIESVTSGVPMICWPHYVDQLVNSRVVSDVWKVGLDMKDTCDRLIIEKLVKDVMVLRKHEFLDNATKLANFATKSIDKSGSSYHSLECLIKDIRSFHLSMLESRL</sequence>
<comment type="caution">
    <text evidence="5">The sequence shown here is derived from an EMBL/GenBank/DDBJ whole genome shotgun (WGS) entry which is preliminary data.</text>
</comment>
<accession>A0AAW1KBU1</accession>
<evidence type="ECO:0000313" key="5">
    <source>
        <dbReference type="EMBL" id="KAK9715568.1"/>
    </source>
</evidence>
<reference evidence="5" key="1">
    <citation type="submission" date="2024-03" db="EMBL/GenBank/DDBJ databases">
        <title>WGS assembly of Saponaria officinalis var. Norfolk2.</title>
        <authorList>
            <person name="Jenkins J."/>
            <person name="Shu S."/>
            <person name="Grimwood J."/>
            <person name="Barry K."/>
            <person name="Goodstein D."/>
            <person name="Schmutz J."/>
            <person name="Leebens-Mack J."/>
            <person name="Osbourn A."/>
        </authorList>
    </citation>
    <scope>NUCLEOTIDE SEQUENCE [LARGE SCALE GENOMIC DNA]</scope>
    <source>
        <strain evidence="5">JIC</strain>
    </source>
</reference>
<dbReference type="Pfam" id="PF00201">
    <property type="entry name" value="UDPGT"/>
    <property type="match status" value="1"/>
</dbReference>
<keyword evidence="6" id="KW-1185">Reference proteome</keyword>
<comment type="similarity">
    <text evidence="1 3">Belongs to the UDP-glycosyltransferase family.</text>
</comment>
<dbReference type="GO" id="GO:0080043">
    <property type="term" value="F:quercetin 3-O-glucosyltransferase activity"/>
    <property type="evidence" value="ECO:0007669"/>
    <property type="project" value="TreeGrafter"/>
</dbReference>
<dbReference type="GO" id="GO:0016104">
    <property type="term" value="P:triterpenoid biosynthetic process"/>
    <property type="evidence" value="ECO:0007669"/>
    <property type="project" value="UniProtKB-ARBA"/>
</dbReference>
<dbReference type="AlphaFoldDB" id="A0AAW1KBU1"/>
<dbReference type="FunFam" id="3.40.50.2000:FF:000056">
    <property type="entry name" value="Glycosyltransferase"/>
    <property type="match status" value="1"/>
</dbReference>
<dbReference type="Gene3D" id="3.40.50.2000">
    <property type="entry name" value="Glycogen Phosphorylase B"/>
    <property type="match status" value="2"/>
</dbReference>
<dbReference type="EC" id="2.4.1.-" evidence="4"/>
<keyword evidence="2 3" id="KW-0808">Transferase</keyword>
<evidence type="ECO:0000313" key="6">
    <source>
        <dbReference type="Proteomes" id="UP001443914"/>
    </source>
</evidence>
<dbReference type="PANTHER" id="PTHR11926">
    <property type="entry name" value="GLUCOSYL/GLUCURONOSYL TRANSFERASES"/>
    <property type="match status" value="1"/>
</dbReference>
<organism evidence="5 6">
    <name type="scientific">Saponaria officinalis</name>
    <name type="common">Common soapwort</name>
    <name type="synonym">Lychnis saponaria</name>
    <dbReference type="NCBI Taxonomy" id="3572"/>
    <lineage>
        <taxon>Eukaryota</taxon>
        <taxon>Viridiplantae</taxon>
        <taxon>Streptophyta</taxon>
        <taxon>Embryophyta</taxon>
        <taxon>Tracheophyta</taxon>
        <taxon>Spermatophyta</taxon>
        <taxon>Magnoliopsida</taxon>
        <taxon>eudicotyledons</taxon>
        <taxon>Gunneridae</taxon>
        <taxon>Pentapetalae</taxon>
        <taxon>Caryophyllales</taxon>
        <taxon>Caryophyllaceae</taxon>
        <taxon>Caryophylleae</taxon>
        <taxon>Saponaria</taxon>
    </lineage>
</organism>
<evidence type="ECO:0000256" key="2">
    <source>
        <dbReference type="ARBA" id="ARBA00022679"/>
    </source>
</evidence>
<gene>
    <name evidence="5" type="ORF">RND81_06G173600</name>
</gene>
<dbReference type="SUPFAM" id="SSF53756">
    <property type="entry name" value="UDP-Glycosyltransferase/glycogen phosphorylase"/>
    <property type="match status" value="1"/>
</dbReference>
<dbReference type="GO" id="GO:0016135">
    <property type="term" value="P:saponin biosynthetic process"/>
    <property type="evidence" value="ECO:0007669"/>
    <property type="project" value="UniProtKB-ARBA"/>
</dbReference>
<dbReference type="CDD" id="cd03784">
    <property type="entry name" value="GT1_Gtf-like"/>
    <property type="match status" value="1"/>
</dbReference>
<keyword evidence="3" id="KW-0328">Glycosyltransferase</keyword>
<dbReference type="Proteomes" id="UP001443914">
    <property type="component" value="Unassembled WGS sequence"/>
</dbReference>
<dbReference type="InterPro" id="IPR035595">
    <property type="entry name" value="UDP_glycos_trans_CS"/>
</dbReference>
<evidence type="ECO:0000256" key="4">
    <source>
        <dbReference type="RuleBase" id="RU362057"/>
    </source>
</evidence>
<protein>
    <recommendedName>
        <fullName evidence="4">Glycosyltransferase</fullName>
        <ecNumber evidence="4">2.4.1.-</ecNumber>
    </recommendedName>
</protein>
<evidence type="ECO:0000256" key="3">
    <source>
        <dbReference type="RuleBase" id="RU003718"/>
    </source>
</evidence>
<proteinExistence type="inferred from homology"/>
<dbReference type="EMBL" id="JBDFQZ010000006">
    <property type="protein sequence ID" value="KAK9715568.1"/>
    <property type="molecule type" value="Genomic_DNA"/>
</dbReference>
<evidence type="ECO:0000256" key="1">
    <source>
        <dbReference type="ARBA" id="ARBA00009995"/>
    </source>
</evidence>
<dbReference type="GO" id="GO:0080044">
    <property type="term" value="F:quercetin 7-O-glucosyltransferase activity"/>
    <property type="evidence" value="ECO:0007669"/>
    <property type="project" value="TreeGrafter"/>
</dbReference>
<dbReference type="PROSITE" id="PS00375">
    <property type="entry name" value="UDPGT"/>
    <property type="match status" value="1"/>
</dbReference>
<dbReference type="InterPro" id="IPR002213">
    <property type="entry name" value="UDP_glucos_trans"/>
</dbReference>
<dbReference type="PANTHER" id="PTHR11926:SF1392">
    <property type="entry name" value="GLYCOSYLTRANSFERASE"/>
    <property type="match status" value="1"/>
</dbReference>
<name>A0AAW1KBU1_SAPOF</name>